<sequence>MFIIILAMDMATKYWAYNYLREIGSIPVIENIFHLTYVENRGAAFGILQDQRWIFIVVTIATLLFILWYLRQMDPEIKILKIGLNLIFVGAIGNLIDRIYLGFVIDFIDFRIWPVWNVADMAIVVGTIITIGVIIFYEKAIEKGL</sequence>
<keyword evidence="2 9" id="KW-1003">Cell membrane</keyword>
<evidence type="ECO:0000256" key="1">
    <source>
        <dbReference type="ARBA" id="ARBA00006139"/>
    </source>
</evidence>
<dbReference type="EC" id="3.4.23.36" evidence="9"/>
<evidence type="ECO:0000313" key="12">
    <source>
        <dbReference type="Proteomes" id="UP000449710"/>
    </source>
</evidence>
<organism evidence="11 12">
    <name type="scientific">Isachenkonia alkalipeptolytica</name>
    <dbReference type="NCBI Taxonomy" id="2565777"/>
    <lineage>
        <taxon>Bacteria</taxon>
        <taxon>Bacillati</taxon>
        <taxon>Bacillota</taxon>
        <taxon>Clostridia</taxon>
        <taxon>Eubacteriales</taxon>
        <taxon>Clostridiaceae</taxon>
        <taxon>Isachenkonia</taxon>
    </lineage>
</organism>
<evidence type="ECO:0000256" key="7">
    <source>
        <dbReference type="ARBA" id="ARBA00022989"/>
    </source>
</evidence>
<keyword evidence="12" id="KW-1185">Reference proteome</keyword>
<evidence type="ECO:0000256" key="3">
    <source>
        <dbReference type="ARBA" id="ARBA00022670"/>
    </source>
</evidence>
<proteinExistence type="inferred from homology"/>
<evidence type="ECO:0000256" key="5">
    <source>
        <dbReference type="ARBA" id="ARBA00022750"/>
    </source>
</evidence>
<keyword evidence="3 9" id="KW-0645">Protease</keyword>
<dbReference type="GO" id="GO:0004190">
    <property type="term" value="F:aspartic-type endopeptidase activity"/>
    <property type="evidence" value="ECO:0007669"/>
    <property type="project" value="UniProtKB-UniRule"/>
</dbReference>
<dbReference type="PANTHER" id="PTHR33695">
    <property type="entry name" value="LIPOPROTEIN SIGNAL PEPTIDASE"/>
    <property type="match status" value="1"/>
</dbReference>
<name>A0AA44BEB3_9CLOT</name>
<comment type="function">
    <text evidence="9">This protein specifically catalyzes the removal of signal peptides from prolipoproteins.</text>
</comment>
<evidence type="ECO:0000256" key="8">
    <source>
        <dbReference type="ARBA" id="ARBA00023136"/>
    </source>
</evidence>
<comment type="similarity">
    <text evidence="1 9 10">Belongs to the peptidase A8 family.</text>
</comment>
<feature type="transmembrane region" description="Helical" evidence="9">
    <location>
        <begin position="82"/>
        <end position="103"/>
    </location>
</feature>
<protein>
    <recommendedName>
        <fullName evidence="9">Lipoprotein signal peptidase</fullName>
        <ecNumber evidence="9">3.4.23.36</ecNumber>
    </recommendedName>
    <alternativeName>
        <fullName evidence="9">Prolipoprotein signal peptidase</fullName>
    </alternativeName>
    <alternativeName>
        <fullName evidence="9">Signal peptidase II</fullName>
        <shortName evidence="9">SPase II</shortName>
    </alternativeName>
</protein>
<evidence type="ECO:0000256" key="10">
    <source>
        <dbReference type="RuleBase" id="RU004181"/>
    </source>
</evidence>
<feature type="active site" evidence="9">
    <location>
        <position position="120"/>
    </location>
</feature>
<comment type="subcellular location">
    <subcellularLocation>
        <location evidence="9">Cell membrane</location>
        <topology evidence="9">Multi-pass membrane protein</topology>
    </subcellularLocation>
</comment>
<evidence type="ECO:0000256" key="6">
    <source>
        <dbReference type="ARBA" id="ARBA00022801"/>
    </source>
</evidence>
<comment type="pathway">
    <text evidence="9">Protein modification; lipoprotein biosynthesis (signal peptide cleavage).</text>
</comment>
<dbReference type="Proteomes" id="UP000449710">
    <property type="component" value="Unassembled WGS sequence"/>
</dbReference>
<reference evidence="11 12" key="1">
    <citation type="submission" date="2019-04" db="EMBL/GenBank/DDBJ databases">
        <title>Isachenkonia alkalipeptolytica gen. nov. sp. nov. a new anaerobic, alkiliphilic organothrophic bacterium capable to reduce synthesized ferrihydrite isolated from a soda lake.</title>
        <authorList>
            <person name="Toshchakov S.V."/>
            <person name="Zavarzina D.G."/>
            <person name="Zhilina T.N."/>
            <person name="Kostrikina N.A."/>
            <person name="Kublanov I.V."/>
        </authorList>
    </citation>
    <scope>NUCLEOTIDE SEQUENCE [LARGE SCALE GENOMIC DNA]</scope>
    <source>
        <strain evidence="11 12">Z-1701</strain>
    </source>
</reference>
<keyword evidence="4 9" id="KW-0812">Transmembrane</keyword>
<feature type="transmembrane region" description="Helical" evidence="9">
    <location>
        <begin position="115"/>
        <end position="137"/>
    </location>
</feature>
<keyword evidence="5 9" id="KW-0064">Aspartyl protease</keyword>
<feature type="transmembrane region" description="Helical" evidence="9">
    <location>
        <begin position="53"/>
        <end position="70"/>
    </location>
</feature>
<keyword evidence="6 9" id="KW-0378">Hydrolase</keyword>
<gene>
    <name evidence="9 11" type="primary">lspA</name>
    <name evidence="11" type="ORF">ISALK_11655</name>
</gene>
<keyword evidence="7 9" id="KW-1133">Transmembrane helix</keyword>
<keyword evidence="8 9" id="KW-0472">Membrane</keyword>
<dbReference type="InterPro" id="IPR001872">
    <property type="entry name" value="Peptidase_A8"/>
</dbReference>
<dbReference type="PRINTS" id="PR00781">
    <property type="entry name" value="LIPOSIGPTASE"/>
</dbReference>
<dbReference type="Pfam" id="PF01252">
    <property type="entry name" value="Peptidase_A8"/>
    <property type="match status" value="1"/>
</dbReference>
<feature type="active site" evidence="9">
    <location>
        <position position="106"/>
    </location>
</feature>
<dbReference type="NCBIfam" id="TIGR00077">
    <property type="entry name" value="lspA"/>
    <property type="match status" value="1"/>
</dbReference>
<evidence type="ECO:0000256" key="2">
    <source>
        <dbReference type="ARBA" id="ARBA00022475"/>
    </source>
</evidence>
<comment type="caution">
    <text evidence="9">Lacks conserved residue(s) required for the propagation of feature annotation.</text>
</comment>
<evidence type="ECO:0000256" key="9">
    <source>
        <dbReference type="HAMAP-Rule" id="MF_00161"/>
    </source>
</evidence>
<dbReference type="GO" id="GO:0005886">
    <property type="term" value="C:plasma membrane"/>
    <property type="evidence" value="ECO:0007669"/>
    <property type="project" value="UniProtKB-SubCell"/>
</dbReference>
<dbReference type="AlphaFoldDB" id="A0AA44BEB3"/>
<comment type="caution">
    <text evidence="11">The sequence shown here is derived from an EMBL/GenBank/DDBJ whole genome shotgun (WGS) entry which is preliminary data.</text>
</comment>
<dbReference type="PANTHER" id="PTHR33695:SF1">
    <property type="entry name" value="LIPOPROTEIN SIGNAL PEPTIDASE"/>
    <property type="match status" value="1"/>
</dbReference>
<dbReference type="HAMAP" id="MF_00161">
    <property type="entry name" value="LspA"/>
    <property type="match status" value="1"/>
</dbReference>
<comment type="catalytic activity">
    <reaction evidence="9">
        <text>Release of signal peptides from bacterial membrane prolipoproteins. Hydrolyzes -Xaa-Yaa-Zaa-|-(S,diacylglyceryl)Cys-, in which Xaa is hydrophobic (preferably Leu), and Yaa (Ala or Ser) and Zaa (Gly or Ala) have small, neutral side chains.</text>
        <dbReference type="EC" id="3.4.23.36"/>
    </reaction>
</comment>
<evidence type="ECO:0000313" key="11">
    <source>
        <dbReference type="EMBL" id="NBG89144.1"/>
    </source>
</evidence>
<evidence type="ECO:0000256" key="4">
    <source>
        <dbReference type="ARBA" id="ARBA00022692"/>
    </source>
</evidence>
<dbReference type="EMBL" id="SUMG01000017">
    <property type="protein sequence ID" value="NBG89144.1"/>
    <property type="molecule type" value="Genomic_DNA"/>
</dbReference>
<accession>A0AA44BEB3</accession>
<dbReference type="GO" id="GO:0006508">
    <property type="term" value="P:proteolysis"/>
    <property type="evidence" value="ECO:0007669"/>
    <property type="project" value="UniProtKB-KW"/>
</dbReference>